<dbReference type="InterPro" id="IPR015174">
    <property type="entry name" value="MIF4G-like_typ-2"/>
</dbReference>
<dbReference type="STRING" id="1209962.L0PFW0"/>
<reference evidence="2 3" key="1">
    <citation type="journal article" date="2012" name="MBio">
        <title>De novo assembly of the Pneumocystis jirovecii genome from a single bronchoalveolar lavage fluid specimen from a patient.</title>
        <authorList>
            <person name="Cisse O.H."/>
            <person name="Pagni M."/>
            <person name="Hauser P.M."/>
        </authorList>
    </citation>
    <scope>NUCLEOTIDE SEQUENCE [LARGE SCALE GENOMIC DNA]</scope>
    <source>
        <strain evidence="2 3">SE8</strain>
    </source>
</reference>
<dbReference type="SUPFAM" id="SSF48371">
    <property type="entry name" value="ARM repeat"/>
    <property type="match status" value="1"/>
</dbReference>
<dbReference type="VEuPathDB" id="FungiDB:PNEJI1_000127"/>
<proteinExistence type="predicted"/>
<organism evidence="3">
    <name type="scientific">Pneumocystis jirovecii</name>
    <name type="common">Human pneumocystis pneumonia agent</name>
    <dbReference type="NCBI Taxonomy" id="42068"/>
    <lineage>
        <taxon>Eukaryota</taxon>
        <taxon>Fungi</taxon>
        <taxon>Dikarya</taxon>
        <taxon>Ascomycota</taxon>
        <taxon>Taphrinomycotina</taxon>
        <taxon>Pneumocystomycetes</taxon>
        <taxon>Pneumocystaceae</taxon>
        <taxon>Pneumocystis</taxon>
    </lineage>
</organism>
<dbReference type="GO" id="GO:0016070">
    <property type="term" value="P:RNA metabolic process"/>
    <property type="evidence" value="ECO:0007669"/>
    <property type="project" value="InterPro"/>
</dbReference>
<dbReference type="InterPro" id="IPR016024">
    <property type="entry name" value="ARM-type_fold"/>
</dbReference>
<sequence>MGFIWELMKIVLDKINSRVIQTKRHLKNTDTFLNDNSEDLLKYEKTYKKVFSDQKDVLIAIFEMFPKLYDRIKNLHGKSNGCQENGFSDNQVSWQLQWVKGLFEEFVRKCHHEISNLSEILEPIIQDEYAKEIFEKAKNLDRFLFSL</sequence>
<feature type="domain" description="MIF4G-like type 2" evidence="1">
    <location>
        <begin position="3"/>
        <end position="114"/>
    </location>
</feature>
<dbReference type="Pfam" id="PF09090">
    <property type="entry name" value="MIF4G_like_2"/>
    <property type="match status" value="1"/>
</dbReference>
<evidence type="ECO:0000313" key="3">
    <source>
        <dbReference type="Proteomes" id="UP000010422"/>
    </source>
</evidence>
<protein>
    <recommendedName>
        <fullName evidence="1">MIF4G-like type 2 domain-containing protein</fullName>
    </recommendedName>
</protein>
<gene>
    <name evidence="2" type="ORF">PNEJI1_000127</name>
</gene>
<dbReference type="EMBL" id="CAKM01000279">
    <property type="protein sequence ID" value="CCJ31127.1"/>
    <property type="molecule type" value="Genomic_DNA"/>
</dbReference>
<dbReference type="Gene3D" id="1.25.40.180">
    <property type="match status" value="1"/>
</dbReference>
<dbReference type="InParanoid" id="L0PFW0"/>
<accession>L0PFW0</accession>
<dbReference type="AlphaFoldDB" id="L0PFW0"/>
<name>L0PFW0_PNEJI</name>
<evidence type="ECO:0000259" key="1">
    <source>
        <dbReference type="Pfam" id="PF09090"/>
    </source>
</evidence>
<comment type="caution">
    <text evidence="2">The sequence shown here is derived from an EMBL/GenBank/DDBJ whole genome shotgun (WGS) entry which is preliminary data.</text>
</comment>
<dbReference type="Proteomes" id="UP000010422">
    <property type="component" value="Unassembled WGS sequence"/>
</dbReference>
<evidence type="ECO:0000313" key="2">
    <source>
        <dbReference type="EMBL" id="CCJ31127.1"/>
    </source>
</evidence>